<comment type="caution">
    <text evidence="3">The sequence shown here is derived from an EMBL/GenBank/DDBJ whole genome shotgun (WGS) entry which is preliminary data.</text>
</comment>
<evidence type="ECO:0000313" key="4">
    <source>
        <dbReference type="Proteomes" id="UP001497416"/>
    </source>
</evidence>
<dbReference type="InterPro" id="IPR012336">
    <property type="entry name" value="Thioredoxin-like_fold"/>
</dbReference>
<dbReference type="EMBL" id="CAXIXY010000007">
    <property type="protein sequence ID" value="CAL2092725.1"/>
    <property type="molecule type" value="Genomic_DNA"/>
</dbReference>
<dbReference type="RefSeq" id="WP_348713423.1">
    <property type="nucleotide sequence ID" value="NZ_CAXIXY010000007.1"/>
</dbReference>
<keyword evidence="4" id="KW-1185">Reference proteome</keyword>
<dbReference type="InterPro" id="IPR051099">
    <property type="entry name" value="AGR/TXD"/>
</dbReference>
<organism evidence="3 4">
    <name type="scientific">Tenacibaculum platacis</name>
    <dbReference type="NCBI Taxonomy" id="3137852"/>
    <lineage>
        <taxon>Bacteria</taxon>
        <taxon>Pseudomonadati</taxon>
        <taxon>Bacteroidota</taxon>
        <taxon>Flavobacteriia</taxon>
        <taxon>Flavobacteriales</taxon>
        <taxon>Flavobacteriaceae</taxon>
        <taxon>Tenacibaculum</taxon>
    </lineage>
</organism>
<dbReference type="PROSITE" id="PS51352">
    <property type="entry name" value="THIOREDOXIN_2"/>
    <property type="match status" value="1"/>
</dbReference>
<dbReference type="InterPro" id="IPR036249">
    <property type="entry name" value="Thioredoxin-like_sf"/>
</dbReference>
<dbReference type="Gene3D" id="3.40.30.10">
    <property type="entry name" value="Glutaredoxin"/>
    <property type="match status" value="1"/>
</dbReference>
<dbReference type="CDD" id="cd02947">
    <property type="entry name" value="TRX_family"/>
    <property type="match status" value="1"/>
</dbReference>
<sequence>MKHFLLSTILFFTISSVFAQEKIRINWQPTLQDAIEKSKDENKLILVYFTGSDWCGPCINLDKNLFHTEKFRKFSEEHLVLYMADFPRNKDLVSKENRKINKQLSEKYGQSSFPTILLIDNTGTEYGRKNGSYLPEYYFPFFEEMVNQFK</sequence>
<reference evidence="3 4" key="1">
    <citation type="submission" date="2024-05" db="EMBL/GenBank/DDBJ databases">
        <authorList>
            <person name="Duchaud E."/>
        </authorList>
    </citation>
    <scope>NUCLEOTIDE SEQUENCE [LARGE SCALE GENOMIC DNA]</scope>
    <source>
        <strain evidence="3">Ena-SAMPLE-TAB-13-05-2024-13:56:06:370-140302</strain>
    </source>
</reference>
<name>A0ABP1EWT8_9FLAO</name>
<dbReference type="PANTHER" id="PTHR15337">
    <property type="entry name" value="ANTERIOR GRADIENT PROTEIN-RELATED"/>
    <property type="match status" value="1"/>
</dbReference>
<evidence type="ECO:0000313" key="3">
    <source>
        <dbReference type="EMBL" id="CAL2092725.1"/>
    </source>
</evidence>
<feature type="domain" description="Thioredoxin" evidence="2">
    <location>
        <begin position="3"/>
        <end position="150"/>
    </location>
</feature>
<keyword evidence="1" id="KW-0732">Signal</keyword>
<protein>
    <submittedName>
        <fullName evidence="3">Thioredoxin domain-containing protein</fullName>
    </submittedName>
</protein>
<dbReference type="SUPFAM" id="SSF52833">
    <property type="entry name" value="Thioredoxin-like"/>
    <property type="match status" value="1"/>
</dbReference>
<evidence type="ECO:0000259" key="2">
    <source>
        <dbReference type="PROSITE" id="PS51352"/>
    </source>
</evidence>
<dbReference type="Pfam" id="PF13098">
    <property type="entry name" value="Thioredoxin_2"/>
    <property type="match status" value="1"/>
</dbReference>
<evidence type="ECO:0000256" key="1">
    <source>
        <dbReference type="ARBA" id="ARBA00022729"/>
    </source>
</evidence>
<accession>A0ABP1EWT8</accession>
<dbReference type="InterPro" id="IPR013766">
    <property type="entry name" value="Thioredoxin_domain"/>
</dbReference>
<gene>
    <name evidence="3" type="ORF">T190607A01A_50058</name>
</gene>
<dbReference type="Proteomes" id="UP001497416">
    <property type="component" value="Unassembled WGS sequence"/>
</dbReference>
<dbReference type="PANTHER" id="PTHR15337:SF11">
    <property type="entry name" value="THIOREDOXIN DOMAIN-CONTAINING PROTEIN"/>
    <property type="match status" value="1"/>
</dbReference>
<proteinExistence type="predicted"/>